<evidence type="ECO:0000313" key="4">
    <source>
        <dbReference type="Proteomes" id="UP000198611"/>
    </source>
</evidence>
<gene>
    <name evidence="3" type="ORF">SAMN05660831_00883</name>
</gene>
<evidence type="ECO:0000259" key="2">
    <source>
        <dbReference type="Pfam" id="PF11127"/>
    </source>
</evidence>
<dbReference type="STRING" id="1123397.SAMN05660831_00883"/>
<keyword evidence="4" id="KW-1185">Reference proteome</keyword>
<dbReference type="Pfam" id="PF11127">
    <property type="entry name" value="YgaP-like_TM"/>
    <property type="match status" value="1"/>
</dbReference>
<evidence type="ECO:0000313" key="3">
    <source>
        <dbReference type="EMBL" id="SFD14916.1"/>
    </source>
</evidence>
<reference evidence="3 4" key="1">
    <citation type="submission" date="2016-10" db="EMBL/GenBank/DDBJ databases">
        <authorList>
            <person name="de Groot N.N."/>
        </authorList>
    </citation>
    <scope>NUCLEOTIDE SEQUENCE [LARGE SCALE GENOMIC DNA]</scope>
    <source>
        <strain evidence="3 4">HL3</strain>
    </source>
</reference>
<keyword evidence="1" id="KW-0472">Membrane</keyword>
<dbReference type="EMBL" id="FOMJ01000002">
    <property type="protein sequence ID" value="SFD14916.1"/>
    <property type="molecule type" value="Genomic_DNA"/>
</dbReference>
<keyword evidence="1" id="KW-1133">Transmembrane helix</keyword>
<feature type="transmembrane region" description="Helical" evidence="1">
    <location>
        <begin position="12"/>
        <end position="28"/>
    </location>
</feature>
<evidence type="ECO:0000256" key="1">
    <source>
        <dbReference type="SAM" id="Phobius"/>
    </source>
</evidence>
<organism evidence="3 4">
    <name type="scientific">Thiohalospira halophila DSM 15071</name>
    <dbReference type="NCBI Taxonomy" id="1123397"/>
    <lineage>
        <taxon>Bacteria</taxon>
        <taxon>Pseudomonadati</taxon>
        <taxon>Pseudomonadota</taxon>
        <taxon>Gammaproteobacteria</taxon>
        <taxon>Thiohalospirales</taxon>
        <taxon>Thiohalospiraceae</taxon>
        <taxon>Thiohalospira</taxon>
    </lineage>
</organism>
<accession>A0A1I1PYE3</accession>
<protein>
    <recommendedName>
        <fullName evidence="2">Inner membrane protein YgaP-like transmembrane domain-containing protein</fullName>
    </recommendedName>
</protein>
<keyword evidence="1" id="KW-0812">Transmembrane</keyword>
<name>A0A1I1PYE3_9GAMM</name>
<dbReference type="RefSeq" id="WP_093427550.1">
    <property type="nucleotide sequence ID" value="NZ_FOMJ01000002.1"/>
</dbReference>
<dbReference type="OrthoDB" id="9804804at2"/>
<dbReference type="InterPro" id="IPR021309">
    <property type="entry name" value="YgaP-like_TM"/>
</dbReference>
<dbReference type="Proteomes" id="UP000198611">
    <property type="component" value="Unassembled WGS sequence"/>
</dbReference>
<sequence>MTVNMGNIDRGARAVIGVVLILLVFMGPQTPWGWIGIIPLATALVGWCPLYSLLGMNTCGGQRA</sequence>
<dbReference type="AlphaFoldDB" id="A0A1I1PYE3"/>
<feature type="domain" description="Inner membrane protein YgaP-like transmembrane" evidence="2">
    <location>
        <begin position="1"/>
        <end position="60"/>
    </location>
</feature>
<feature type="transmembrane region" description="Helical" evidence="1">
    <location>
        <begin position="34"/>
        <end position="54"/>
    </location>
</feature>
<proteinExistence type="predicted"/>